<proteinExistence type="inferred from homology"/>
<dbReference type="SUPFAM" id="SSF56300">
    <property type="entry name" value="Metallo-dependent phosphatases"/>
    <property type="match status" value="1"/>
</dbReference>
<dbReference type="Pfam" id="PF00149">
    <property type="entry name" value="Metallophos"/>
    <property type="match status" value="1"/>
</dbReference>
<comment type="caution">
    <text evidence="8">The sequence shown here is derived from an EMBL/GenBank/DDBJ whole genome shotgun (WGS) entry which is preliminary data.</text>
</comment>
<organism evidence="8 9">
    <name type="scientific">Candidatus Mcinerneyibacterium aminivorans</name>
    <dbReference type="NCBI Taxonomy" id="2703815"/>
    <lineage>
        <taxon>Bacteria</taxon>
        <taxon>Candidatus Macinerneyibacteriota</taxon>
        <taxon>Candidatus Mcinerneyibacteria</taxon>
        <taxon>Candidatus Mcinerneyibacteriales</taxon>
        <taxon>Candidatus Mcinerneyibacteriaceae</taxon>
        <taxon>Candidatus Mcinerneyibacterium</taxon>
    </lineage>
</organism>
<dbReference type="Proteomes" id="UP000324143">
    <property type="component" value="Unassembled WGS sequence"/>
</dbReference>
<feature type="domain" description="Calcineurin-like phosphoesterase" evidence="6">
    <location>
        <begin position="4"/>
        <end position="244"/>
    </location>
</feature>
<feature type="coiled-coil region" evidence="5">
    <location>
        <begin position="529"/>
        <end position="556"/>
    </location>
</feature>
<sequence length="1021" mass="121988">MGLTLVHLGDIHFKEENNYIINNSDMFSNYLINEIDQPKKVLFLITGDISFSGKEEEYEIAHKYFKNVEKKLIQKVASLEIVDFVFVPGNHDCNFNLSSGSRDKHVEGIKENKYNYLGEGDGSIINECCKVQKQFFEFTKYFENNYKILYNDKLLFISKFTFKEFNIIINCLNTSWISEKDEKSNLFFPIKKYNLSDYQENNSIRISCLHHPINWQNPKESDHSDLIKELEENSDLILTGHEHDLEIINKKDIKKSKNTYYFRNDIFQGQDRDKGKNNYTLINYDKGTEWNFKHIIFQDGFYKESQNETLNILPFREIKIREQFYNELNKLEFKLKHPNYRGEINLDDIFIYPHCDIYNENYEIIRKGKVKEILNKKNYLYIIGEEQIGKTALLDKYFVNKYEDGYYPLILKGRDLKHRKIEKLIKKSFKNQYIDDIGKYKSLKIGKKILLIDNLDKSKLSPQKIDQILSKMQDWFLKIVITVSNEYFYKKYSKKKHSMVLEDFYHIKLLPFGYEKRNELIKKWLKLGNDDIEIEKKKYINKIEKMEDKLNNILLEGTVPYYPIFILNILQTIGLKDTDIKLTSYGYCYNQLIKNAIKDEILPDKIDGIMNFLSHFAYHLYEKDTKKLSYKEMKNFFSTYENEYNLPINNNKLLKLLVDTKILSKKNNSYLFNYKYIYYFFVGRYFARNINKNNIEDKIIKMCDNLYNQENANILIFITHFTDNDFILNELIKNLKGLFDDYNVESLEKQNTVFFDDLFSKIPKLIIEEKKDVFKNRTKALKDKDKIENIKKKDNKSKEIKKDETFYNINKVIKIIEIIGQIFKNRHSSLKKNKIKKLFKASCNTGLQLLNFLLSQLKNDFDLLSNKISKIIKDKKEYNEKVKSEEDINNEKIKSHVENFLLLIGYIESYGILMNITLSLGHSELVDVFGEVLEKEEYPSYDIIKMLTIMYFDNYIPFKLLKDFKNKHQKNLFVMRIIKELVVRYEYLHSVNYQERQKIADILKIKVEDQRKIEAKSKINK</sequence>
<evidence type="ECO:0000313" key="9">
    <source>
        <dbReference type="Proteomes" id="UP000324143"/>
    </source>
</evidence>
<evidence type="ECO:0008006" key="10">
    <source>
        <dbReference type="Google" id="ProtNLM"/>
    </source>
</evidence>
<evidence type="ECO:0000256" key="5">
    <source>
        <dbReference type="SAM" id="Coils"/>
    </source>
</evidence>
<dbReference type="InterPro" id="IPR027417">
    <property type="entry name" value="P-loop_NTPase"/>
</dbReference>
<dbReference type="Pfam" id="PF24406">
    <property type="entry name" value="nSTAND_NTPase4"/>
    <property type="match status" value="1"/>
</dbReference>
<dbReference type="PANTHER" id="PTHR42988">
    <property type="entry name" value="PHOSPHOHYDROLASE"/>
    <property type="match status" value="1"/>
</dbReference>
<keyword evidence="9" id="KW-1185">Reference proteome</keyword>
<dbReference type="InterPro" id="IPR029052">
    <property type="entry name" value="Metallo-depent_PP-like"/>
</dbReference>
<dbReference type="Gene3D" id="3.60.21.10">
    <property type="match status" value="1"/>
</dbReference>
<keyword evidence="5" id="KW-0175">Coiled coil</keyword>
<dbReference type="EMBL" id="VSIX01000119">
    <property type="protein sequence ID" value="TYB30553.1"/>
    <property type="molecule type" value="Genomic_DNA"/>
</dbReference>
<evidence type="ECO:0000259" key="6">
    <source>
        <dbReference type="Pfam" id="PF00149"/>
    </source>
</evidence>
<dbReference type="PANTHER" id="PTHR42988:SF2">
    <property type="entry name" value="CYCLIC NUCLEOTIDE PHOSPHODIESTERASE CBUA0032-RELATED"/>
    <property type="match status" value="1"/>
</dbReference>
<evidence type="ECO:0000256" key="3">
    <source>
        <dbReference type="ARBA" id="ARBA00023004"/>
    </source>
</evidence>
<protein>
    <recommendedName>
        <fullName evidence="10">Calcineurin-like phosphoesterase domain-containing protein</fullName>
    </recommendedName>
</protein>
<dbReference type="GO" id="GO:0046872">
    <property type="term" value="F:metal ion binding"/>
    <property type="evidence" value="ECO:0007669"/>
    <property type="project" value="UniProtKB-KW"/>
</dbReference>
<keyword evidence="2" id="KW-0378">Hydrolase</keyword>
<feature type="domain" description="STAND NTPase 4 small alpha/beta" evidence="7">
    <location>
        <begin position="627"/>
        <end position="682"/>
    </location>
</feature>
<accession>A0A5D0MG38</accession>
<evidence type="ECO:0000256" key="4">
    <source>
        <dbReference type="ARBA" id="ARBA00025742"/>
    </source>
</evidence>
<evidence type="ECO:0000256" key="1">
    <source>
        <dbReference type="ARBA" id="ARBA00022723"/>
    </source>
</evidence>
<reference evidence="8" key="1">
    <citation type="submission" date="2019-08" db="EMBL/GenBank/DDBJ databases">
        <title>Genomic characterization of a novel candidate phylum (ARYD3) from a high temperature, high salinity tertiary oil reservoir in north central Oklahoma, USA.</title>
        <authorList>
            <person name="Youssef N.H."/>
            <person name="Yadav A."/>
            <person name="Elshahed M.S."/>
        </authorList>
    </citation>
    <scope>NUCLEOTIDE SEQUENCE [LARGE SCALE GENOMIC DNA]</scope>
    <source>
        <strain evidence="8">ARYD3</strain>
    </source>
</reference>
<gene>
    <name evidence="8" type="ORF">FXF47_08645</name>
</gene>
<dbReference type="AlphaFoldDB" id="A0A5D0MG38"/>
<dbReference type="InterPro" id="IPR004843">
    <property type="entry name" value="Calcineurin-like_PHP"/>
</dbReference>
<dbReference type="InterPro" id="IPR050884">
    <property type="entry name" value="CNP_phosphodiesterase-III"/>
</dbReference>
<evidence type="ECO:0000256" key="2">
    <source>
        <dbReference type="ARBA" id="ARBA00022801"/>
    </source>
</evidence>
<evidence type="ECO:0000259" key="7">
    <source>
        <dbReference type="Pfam" id="PF24406"/>
    </source>
</evidence>
<keyword evidence="3" id="KW-0408">Iron</keyword>
<dbReference type="GO" id="GO:0016787">
    <property type="term" value="F:hydrolase activity"/>
    <property type="evidence" value="ECO:0007669"/>
    <property type="project" value="UniProtKB-KW"/>
</dbReference>
<comment type="similarity">
    <text evidence="4">Belongs to the cyclic nucleotide phosphodiesterase class-III family.</text>
</comment>
<dbReference type="SUPFAM" id="SSF52540">
    <property type="entry name" value="P-loop containing nucleoside triphosphate hydrolases"/>
    <property type="match status" value="1"/>
</dbReference>
<name>A0A5D0MG38_9BACT</name>
<keyword evidence="1" id="KW-0479">Metal-binding</keyword>
<evidence type="ECO:0000313" key="8">
    <source>
        <dbReference type="EMBL" id="TYB30553.1"/>
    </source>
</evidence>
<dbReference type="InterPro" id="IPR057123">
    <property type="entry name" value="STAND_NTPase4_dom"/>
</dbReference>